<dbReference type="Proteomes" id="UP000785679">
    <property type="component" value="Unassembled WGS sequence"/>
</dbReference>
<keyword evidence="2" id="KW-1185">Reference proteome</keyword>
<evidence type="ECO:0000313" key="1">
    <source>
        <dbReference type="EMBL" id="TNV81387.1"/>
    </source>
</evidence>
<proteinExistence type="predicted"/>
<organism evidence="1 2">
    <name type="scientific">Halteria grandinella</name>
    <dbReference type="NCBI Taxonomy" id="5974"/>
    <lineage>
        <taxon>Eukaryota</taxon>
        <taxon>Sar</taxon>
        <taxon>Alveolata</taxon>
        <taxon>Ciliophora</taxon>
        <taxon>Intramacronucleata</taxon>
        <taxon>Spirotrichea</taxon>
        <taxon>Stichotrichia</taxon>
        <taxon>Sporadotrichida</taxon>
        <taxon>Halteriidae</taxon>
        <taxon>Halteria</taxon>
    </lineage>
</organism>
<gene>
    <name evidence="1" type="ORF">FGO68_gene9168</name>
</gene>
<reference evidence="1" key="1">
    <citation type="submission" date="2019-06" db="EMBL/GenBank/DDBJ databases">
        <authorList>
            <person name="Zheng W."/>
        </authorList>
    </citation>
    <scope>NUCLEOTIDE SEQUENCE</scope>
    <source>
        <strain evidence="1">QDHG01</strain>
    </source>
</reference>
<sequence>MYAQFSDLYGYPISQQKLGGTNMIEEWEQEILELESIPGLSQSDKLCLRNITLKYGPIALVIMLRLHNLKQSFQGEANQLFNQLCCQDDTDFLTFMTAFLYKNYLYESEEPFLQISADSIQYLIIESFTYSAQFRLAFQRIIPSTSNLRKYYKAIKASKSLTFRIACFFKIILRIQYQLKKNYYETHPRSNEIHIHLDYKKVRVLRNLNSKLFKQIKEQHMFEQYITLQNEMLGKFEELEDPKSSVCLDALLNDMVKDEKLNEIGIKEVELSTSLVVGTKRCSYIM</sequence>
<evidence type="ECO:0000313" key="2">
    <source>
        <dbReference type="Proteomes" id="UP000785679"/>
    </source>
</evidence>
<protein>
    <submittedName>
        <fullName evidence="1">Uncharacterized protein</fullName>
    </submittedName>
</protein>
<dbReference type="EMBL" id="RRYP01006206">
    <property type="protein sequence ID" value="TNV81387.1"/>
    <property type="molecule type" value="Genomic_DNA"/>
</dbReference>
<accession>A0A8J8NTK2</accession>
<dbReference type="AlphaFoldDB" id="A0A8J8NTK2"/>
<comment type="caution">
    <text evidence="1">The sequence shown here is derived from an EMBL/GenBank/DDBJ whole genome shotgun (WGS) entry which is preliminary data.</text>
</comment>
<name>A0A8J8NTK2_HALGN</name>